<dbReference type="InterPro" id="IPR011009">
    <property type="entry name" value="Kinase-like_dom_sf"/>
</dbReference>
<gene>
    <name evidence="2" type="ORF">Bpfe_016100</name>
</gene>
<reference evidence="2" key="1">
    <citation type="journal article" date="2023" name="PLoS Negl. Trop. Dis.">
        <title>A genome sequence for Biomphalaria pfeifferi, the major vector snail for the human-infecting parasite Schistosoma mansoni.</title>
        <authorList>
            <person name="Bu L."/>
            <person name="Lu L."/>
            <person name="Laidemitt M.R."/>
            <person name="Zhang S.M."/>
            <person name="Mutuku M."/>
            <person name="Mkoji G."/>
            <person name="Steinauer M."/>
            <person name="Loker E.S."/>
        </authorList>
    </citation>
    <scope>NUCLEOTIDE SEQUENCE</scope>
    <source>
        <strain evidence="2">KasaAsao</strain>
    </source>
</reference>
<dbReference type="GO" id="GO:0005524">
    <property type="term" value="F:ATP binding"/>
    <property type="evidence" value="ECO:0007669"/>
    <property type="project" value="InterPro"/>
</dbReference>
<evidence type="ECO:0000259" key="1">
    <source>
        <dbReference type="PROSITE" id="PS50011"/>
    </source>
</evidence>
<evidence type="ECO:0000313" key="2">
    <source>
        <dbReference type="EMBL" id="KAK0054524.1"/>
    </source>
</evidence>
<reference evidence="2" key="2">
    <citation type="submission" date="2023-04" db="EMBL/GenBank/DDBJ databases">
        <authorList>
            <person name="Bu L."/>
            <person name="Lu L."/>
            <person name="Laidemitt M.R."/>
            <person name="Zhang S.M."/>
            <person name="Mutuku M."/>
            <person name="Mkoji G."/>
            <person name="Steinauer M."/>
            <person name="Loker E.S."/>
        </authorList>
    </citation>
    <scope>NUCLEOTIDE SEQUENCE</scope>
    <source>
        <strain evidence="2">KasaAsao</strain>
        <tissue evidence="2">Whole Snail</tissue>
    </source>
</reference>
<protein>
    <submittedName>
        <fullName evidence="2">CBL-interacting protein kinase 28</fullName>
    </submittedName>
</protein>
<dbReference type="AlphaFoldDB" id="A0AAD8BH71"/>
<feature type="domain" description="Protein kinase" evidence="1">
    <location>
        <begin position="1"/>
        <end position="74"/>
    </location>
</feature>
<accession>A0AAD8BH71</accession>
<keyword evidence="2" id="KW-0808">Transferase</keyword>
<sequence>MWSLGAVLFTMVIGRLPYGRIKTEDEARSLKPLVFPPPSVLILSSQVKELLIGMLAYVPSSRYTLNRVKNSEWFNMASDRVQIGSFYLVRQPQKVCDGEREREVKAEYEI</sequence>
<organism evidence="2 3">
    <name type="scientific">Biomphalaria pfeifferi</name>
    <name type="common">Bloodfluke planorb</name>
    <name type="synonym">Freshwater snail</name>
    <dbReference type="NCBI Taxonomy" id="112525"/>
    <lineage>
        <taxon>Eukaryota</taxon>
        <taxon>Metazoa</taxon>
        <taxon>Spiralia</taxon>
        <taxon>Lophotrochozoa</taxon>
        <taxon>Mollusca</taxon>
        <taxon>Gastropoda</taxon>
        <taxon>Heterobranchia</taxon>
        <taxon>Euthyneura</taxon>
        <taxon>Panpulmonata</taxon>
        <taxon>Hygrophila</taxon>
        <taxon>Lymnaeoidea</taxon>
        <taxon>Planorbidae</taxon>
        <taxon>Biomphalaria</taxon>
    </lineage>
</organism>
<dbReference type="PROSITE" id="PS50011">
    <property type="entry name" value="PROTEIN_KINASE_DOM"/>
    <property type="match status" value="1"/>
</dbReference>
<dbReference type="EMBL" id="JASAOG010000077">
    <property type="protein sequence ID" value="KAK0054524.1"/>
    <property type="molecule type" value="Genomic_DNA"/>
</dbReference>
<dbReference type="GO" id="GO:0004672">
    <property type="term" value="F:protein kinase activity"/>
    <property type="evidence" value="ECO:0007669"/>
    <property type="project" value="InterPro"/>
</dbReference>
<keyword evidence="3" id="KW-1185">Reference proteome</keyword>
<dbReference type="Pfam" id="PF00069">
    <property type="entry name" value="Pkinase"/>
    <property type="match status" value="1"/>
</dbReference>
<dbReference type="Proteomes" id="UP001233172">
    <property type="component" value="Unassembled WGS sequence"/>
</dbReference>
<evidence type="ECO:0000313" key="3">
    <source>
        <dbReference type="Proteomes" id="UP001233172"/>
    </source>
</evidence>
<keyword evidence="2" id="KW-0418">Kinase</keyword>
<comment type="caution">
    <text evidence="2">The sequence shown here is derived from an EMBL/GenBank/DDBJ whole genome shotgun (WGS) entry which is preliminary data.</text>
</comment>
<dbReference type="SUPFAM" id="SSF56112">
    <property type="entry name" value="Protein kinase-like (PK-like)"/>
    <property type="match status" value="1"/>
</dbReference>
<proteinExistence type="predicted"/>
<dbReference type="Gene3D" id="1.10.510.10">
    <property type="entry name" value="Transferase(Phosphotransferase) domain 1"/>
    <property type="match status" value="1"/>
</dbReference>
<dbReference type="InterPro" id="IPR000719">
    <property type="entry name" value="Prot_kinase_dom"/>
</dbReference>
<name>A0AAD8BH71_BIOPF</name>